<proteinExistence type="predicted"/>
<sequence>MKKLKKEIHLNGSLLRPLTIGQGALVHAGGKIYHTSRVQAIHEQTEESIHFETLNSEYHLSMRPFPLAAISPLPVRLAACA</sequence>
<dbReference type="Proteomes" id="UP000095003">
    <property type="component" value="Unassembled WGS sequence"/>
</dbReference>
<comment type="caution">
    <text evidence="1">The sequence shown here is derived from an EMBL/GenBank/DDBJ whole genome shotgun (WGS) entry which is preliminary data.</text>
</comment>
<evidence type="ECO:0000313" key="1">
    <source>
        <dbReference type="EMBL" id="ODM04784.1"/>
    </source>
</evidence>
<dbReference type="PATRIC" id="fig|1432052.3.peg.6462"/>
<organism evidence="1 2">
    <name type="scientific">Eisenbergiella tayi</name>
    <dbReference type="NCBI Taxonomy" id="1432052"/>
    <lineage>
        <taxon>Bacteria</taxon>
        <taxon>Bacillati</taxon>
        <taxon>Bacillota</taxon>
        <taxon>Clostridia</taxon>
        <taxon>Lachnospirales</taxon>
        <taxon>Lachnospiraceae</taxon>
        <taxon>Eisenbergiella</taxon>
    </lineage>
</organism>
<evidence type="ECO:0000313" key="2">
    <source>
        <dbReference type="Proteomes" id="UP000095003"/>
    </source>
</evidence>
<dbReference type="EMBL" id="MCGI01000007">
    <property type="protein sequence ID" value="ODM04784.1"/>
    <property type="molecule type" value="Genomic_DNA"/>
</dbReference>
<reference evidence="1 2" key="1">
    <citation type="submission" date="2016-07" db="EMBL/GenBank/DDBJ databases">
        <title>Characterization of isolates of Eisenbergiella tayi derived from blood cultures, using whole genome sequencing.</title>
        <authorList>
            <person name="Burdz T."/>
            <person name="Wiebe D."/>
            <person name="Huynh C."/>
            <person name="Bernard K."/>
        </authorList>
    </citation>
    <scope>NUCLEOTIDE SEQUENCE [LARGE SCALE GENOMIC DNA]</scope>
    <source>
        <strain evidence="1 2">NML 120489</strain>
    </source>
</reference>
<accession>A0A1E3A7P0</accession>
<dbReference type="AlphaFoldDB" id="A0A1E3A7P0"/>
<dbReference type="RefSeq" id="WP_069159265.1">
    <property type="nucleotide sequence ID" value="NZ_JBKXXQ010000016.1"/>
</dbReference>
<name>A0A1E3A7P0_9FIRM</name>
<gene>
    <name evidence="1" type="ORF">BEH84_05847</name>
</gene>
<protein>
    <submittedName>
        <fullName evidence="1">Uncharacterized protein</fullName>
    </submittedName>
</protein>